<reference evidence="3" key="1">
    <citation type="submission" date="2022-07" db="EMBL/GenBank/DDBJ databases">
        <authorList>
            <person name="Otstavnykh N."/>
            <person name="Isaeva M."/>
            <person name="Bystritskaya E."/>
        </authorList>
    </citation>
    <scope>NUCLEOTIDE SEQUENCE</scope>
    <source>
        <strain evidence="3">KCTC 52189</strain>
    </source>
</reference>
<accession>A0AAE3W9Z2</accession>
<feature type="region of interest" description="Disordered" evidence="1">
    <location>
        <begin position="236"/>
        <end position="275"/>
    </location>
</feature>
<comment type="caution">
    <text evidence="3">The sequence shown here is derived from an EMBL/GenBank/DDBJ whole genome shotgun (WGS) entry which is preliminary data.</text>
</comment>
<reference evidence="3" key="2">
    <citation type="submission" date="2023-02" db="EMBL/GenBank/DDBJ databases">
        <title>'Rhodoalgimonas zhirmunskyi' gen. nov., isolated from a red alga.</title>
        <authorList>
            <person name="Nedashkovskaya O.I."/>
            <person name="Otstavnykh N.Y."/>
            <person name="Bystritskaya E.P."/>
            <person name="Balabanova L.A."/>
            <person name="Isaeva M.P."/>
        </authorList>
    </citation>
    <scope>NUCLEOTIDE SEQUENCE</scope>
    <source>
        <strain evidence="3">KCTC 52189</strain>
    </source>
</reference>
<keyword evidence="2" id="KW-0472">Membrane</keyword>
<gene>
    <name evidence="3" type="ORF">NO357_01765</name>
</gene>
<keyword evidence="4" id="KW-1185">Reference proteome</keyword>
<proteinExistence type="predicted"/>
<evidence type="ECO:0000256" key="1">
    <source>
        <dbReference type="SAM" id="MobiDB-lite"/>
    </source>
</evidence>
<keyword evidence="2" id="KW-1133">Transmembrane helix</keyword>
<name>A0AAE3W9Z2_9RHOB</name>
<dbReference type="AlphaFoldDB" id="A0AAE3W9Z2"/>
<feature type="transmembrane region" description="Helical" evidence="2">
    <location>
        <begin position="89"/>
        <end position="109"/>
    </location>
</feature>
<evidence type="ECO:0000313" key="4">
    <source>
        <dbReference type="Proteomes" id="UP001226762"/>
    </source>
</evidence>
<dbReference type="PANTHER" id="PTHR31876">
    <property type="entry name" value="COV-LIKE PROTEIN 1"/>
    <property type="match status" value="1"/>
</dbReference>
<keyword evidence="2" id="KW-0812">Transmembrane</keyword>
<dbReference type="Proteomes" id="UP001226762">
    <property type="component" value="Unassembled WGS sequence"/>
</dbReference>
<dbReference type="InterPro" id="IPR007462">
    <property type="entry name" value="COV1-like"/>
</dbReference>
<dbReference type="EMBL" id="JANHAX010000001">
    <property type="protein sequence ID" value="MDQ2088628.1"/>
    <property type="molecule type" value="Genomic_DNA"/>
</dbReference>
<dbReference type="PANTHER" id="PTHR31876:SF26">
    <property type="entry name" value="PROTEIN LIKE COV 2"/>
    <property type="match status" value="1"/>
</dbReference>
<sequence>MTTPFDDLDPHPRRRWRPFAGLRNNFLAGLVVVVPVAITMWLIWTFVGWIDSWVLPFVPTYYHPDALINRWFGQAEWFKWIFGEEDVHVNIRGVGVVLFLVFTIVVGWITKGLIGRSFLAWAEGVVDRMPVVRSLYNGIKQIAETVFAQTESKFDKACLLEYPRKGIWAIAFISTKAKGEIAGKIPVDEDIISVFLPTTPNPTSGFLLFVPRHSVIELEMSVEDAAKLVISAGLVYPNKKDPSQPAKAGSPKAGTDAAASAPVTPSPAAPETDQP</sequence>
<organism evidence="3 4">
    <name type="scientific">Marimonas arenosa</name>
    <dbReference type="NCBI Taxonomy" id="1795305"/>
    <lineage>
        <taxon>Bacteria</taxon>
        <taxon>Pseudomonadati</taxon>
        <taxon>Pseudomonadota</taxon>
        <taxon>Alphaproteobacteria</taxon>
        <taxon>Rhodobacterales</taxon>
        <taxon>Paracoccaceae</taxon>
        <taxon>Marimonas</taxon>
    </lineage>
</organism>
<feature type="transmembrane region" description="Helical" evidence="2">
    <location>
        <begin position="26"/>
        <end position="50"/>
    </location>
</feature>
<evidence type="ECO:0000256" key="2">
    <source>
        <dbReference type="SAM" id="Phobius"/>
    </source>
</evidence>
<protein>
    <submittedName>
        <fullName evidence="3">DUF502 domain-containing protein</fullName>
    </submittedName>
</protein>
<dbReference type="RefSeq" id="WP_306733892.1">
    <property type="nucleotide sequence ID" value="NZ_JANHAX010000001.1"/>
</dbReference>
<dbReference type="Pfam" id="PF04367">
    <property type="entry name" value="DUF502"/>
    <property type="match status" value="1"/>
</dbReference>
<evidence type="ECO:0000313" key="3">
    <source>
        <dbReference type="EMBL" id="MDQ2088628.1"/>
    </source>
</evidence>